<dbReference type="AlphaFoldDB" id="A0A2P6Q379"/>
<proteinExistence type="predicted"/>
<feature type="transmembrane region" description="Helical" evidence="1">
    <location>
        <begin position="23"/>
        <end position="46"/>
    </location>
</feature>
<keyword evidence="3" id="KW-1185">Reference proteome</keyword>
<evidence type="ECO:0000313" key="2">
    <source>
        <dbReference type="EMBL" id="PRQ28645.1"/>
    </source>
</evidence>
<evidence type="ECO:0000256" key="1">
    <source>
        <dbReference type="SAM" id="Phobius"/>
    </source>
</evidence>
<gene>
    <name evidence="2" type="ORF">RchiOBHm_Chr5g0005221</name>
</gene>
<reference evidence="2 3" key="1">
    <citation type="journal article" date="2018" name="Nat. Genet.">
        <title>The Rosa genome provides new insights in the design of modern roses.</title>
        <authorList>
            <person name="Bendahmane M."/>
        </authorList>
    </citation>
    <scope>NUCLEOTIDE SEQUENCE [LARGE SCALE GENOMIC DNA]</scope>
    <source>
        <strain evidence="3">cv. Old Blush</strain>
    </source>
</reference>
<name>A0A2P6Q379_ROSCH</name>
<accession>A0A2P6Q379</accession>
<keyword evidence="1" id="KW-0812">Transmembrane</keyword>
<keyword evidence="1" id="KW-0472">Membrane</keyword>
<dbReference type="EMBL" id="PDCK01000043">
    <property type="protein sequence ID" value="PRQ28645.1"/>
    <property type="molecule type" value="Genomic_DNA"/>
</dbReference>
<organism evidence="2 3">
    <name type="scientific">Rosa chinensis</name>
    <name type="common">China rose</name>
    <dbReference type="NCBI Taxonomy" id="74649"/>
    <lineage>
        <taxon>Eukaryota</taxon>
        <taxon>Viridiplantae</taxon>
        <taxon>Streptophyta</taxon>
        <taxon>Embryophyta</taxon>
        <taxon>Tracheophyta</taxon>
        <taxon>Spermatophyta</taxon>
        <taxon>Magnoliopsida</taxon>
        <taxon>eudicotyledons</taxon>
        <taxon>Gunneridae</taxon>
        <taxon>Pentapetalae</taxon>
        <taxon>rosids</taxon>
        <taxon>fabids</taxon>
        <taxon>Rosales</taxon>
        <taxon>Rosaceae</taxon>
        <taxon>Rosoideae</taxon>
        <taxon>Rosoideae incertae sedis</taxon>
        <taxon>Rosa</taxon>
    </lineage>
</organism>
<comment type="caution">
    <text evidence="2">The sequence shown here is derived from an EMBL/GenBank/DDBJ whole genome shotgun (WGS) entry which is preliminary data.</text>
</comment>
<dbReference type="Proteomes" id="UP000238479">
    <property type="component" value="Chromosome 5"/>
</dbReference>
<protein>
    <submittedName>
        <fullName evidence="2">Uncharacterized protein</fullName>
    </submittedName>
</protein>
<evidence type="ECO:0000313" key="3">
    <source>
        <dbReference type="Proteomes" id="UP000238479"/>
    </source>
</evidence>
<keyword evidence="1" id="KW-1133">Transmembrane helix</keyword>
<sequence>MVDSRSIWEEWWMEVGFGHGPSLAGLLFCGLVGLAYPPFLLFLLVWECCGPLGSGKAQFYFVALNKCSYLV</sequence>
<dbReference type="Gramene" id="PRQ28645">
    <property type="protein sequence ID" value="PRQ28645"/>
    <property type="gene ID" value="RchiOBHm_Chr5g0005221"/>
</dbReference>